<dbReference type="PANTHER" id="PTHR30472:SF37">
    <property type="entry name" value="FE(3+) DICITRATE TRANSPORT SYSTEM PERMEASE PROTEIN FECD-RELATED"/>
    <property type="match status" value="1"/>
</dbReference>
<dbReference type="InterPro" id="IPR037294">
    <property type="entry name" value="ABC_BtuC-like"/>
</dbReference>
<sequence>MSFPASNSLHKSVNRHGADRRNSAIITLLIIAVAVSVMINIAIGDVRIHPEQLLRILAGSGDPQLSSIIVSYRLPRVALALLVGASLAVAGVIAQGVMRNPLAAPDTLGLTGGAGLAAVVVTLLLPHSVPSTLTTAAFMGGIIAACAVYALAYRHGIIPVRLALVGVAISAFCSAGIQLLVSKSLPNVNAALIWLSGSLWGRTWDQVLHMLPWVAIVIPLAWLMGLRLDIIRLGDLSAKGLGIHLEGTRVLLLVMAVLLTAAAVAAAGTIGFVGLITPHMARRLVGARHRVLIPVAALLGGLLVLIADALGRGLLPPLEIPAGLIVSVIGGPYFLFLLWRHSRRR</sequence>
<feature type="transmembrane region" description="Helical" evidence="8">
    <location>
        <begin position="320"/>
        <end position="339"/>
    </location>
</feature>
<name>A0ABT2UP36_9BACL</name>
<protein>
    <submittedName>
        <fullName evidence="9">Iron ABC transporter permease</fullName>
    </submittedName>
</protein>
<reference evidence="9 10" key="1">
    <citation type="submission" date="2022-09" db="EMBL/GenBank/DDBJ databases">
        <authorList>
            <person name="Han X.L."/>
            <person name="Wang Q."/>
            <person name="Lu T."/>
        </authorList>
    </citation>
    <scope>NUCLEOTIDE SEQUENCE [LARGE SCALE GENOMIC DNA]</scope>
    <source>
        <strain evidence="9 10">WQ 127069</strain>
    </source>
</reference>
<dbReference type="RefSeq" id="WP_262686559.1">
    <property type="nucleotide sequence ID" value="NZ_JAOQIO010000094.1"/>
</dbReference>
<dbReference type="Proteomes" id="UP001652445">
    <property type="component" value="Unassembled WGS sequence"/>
</dbReference>
<feature type="transmembrane region" description="Helical" evidence="8">
    <location>
        <begin position="24"/>
        <end position="43"/>
    </location>
</feature>
<evidence type="ECO:0000313" key="10">
    <source>
        <dbReference type="Proteomes" id="UP001652445"/>
    </source>
</evidence>
<keyword evidence="3" id="KW-0813">Transport</keyword>
<evidence type="ECO:0000256" key="8">
    <source>
        <dbReference type="SAM" id="Phobius"/>
    </source>
</evidence>
<keyword evidence="7 8" id="KW-0472">Membrane</keyword>
<dbReference type="PANTHER" id="PTHR30472">
    <property type="entry name" value="FERRIC ENTEROBACTIN TRANSPORT SYSTEM PERMEASE PROTEIN"/>
    <property type="match status" value="1"/>
</dbReference>
<feature type="transmembrane region" description="Helical" evidence="8">
    <location>
        <begin position="108"/>
        <end position="127"/>
    </location>
</feature>
<accession>A0ABT2UP36</accession>
<feature type="transmembrane region" description="Helical" evidence="8">
    <location>
        <begin position="133"/>
        <end position="153"/>
    </location>
</feature>
<evidence type="ECO:0000256" key="4">
    <source>
        <dbReference type="ARBA" id="ARBA00022475"/>
    </source>
</evidence>
<dbReference type="Gene3D" id="1.10.3470.10">
    <property type="entry name" value="ABC transporter involved in vitamin B12 uptake, BtuC"/>
    <property type="match status" value="1"/>
</dbReference>
<dbReference type="EMBL" id="JAOQIO010000094">
    <property type="protein sequence ID" value="MCU6795612.1"/>
    <property type="molecule type" value="Genomic_DNA"/>
</dbReference>
<feature type="transmembrane region" description="Helical" evidence="8">
    <location>
        <begin position="291"/>
        <end position="314"/>
    </location>
</feature>
<dbReference type="CDD" id="cd06550">
    <property type="entry name" value="TM_ABC_iron-siderophores_like"/>
    <property type="match status" value="1"/>
</dbReference>
<evidence type="ECO:0000256" key="1">
    <source>
        <dbReference type="ARBA" id="ARBA00004651"/>
    </source>
</evidence>
<evidence type="ECO:0000256" key="7">
    <source>
        <dbReference type="ARBA" id="ARBA00023136"/>
    </source>
</evidence>
<feature type="transmembrane region" description="Helical" evidence="8">
    <location>
        <begin position="77"/>
        <end position="96"/>
    </location>
</feature>
<organism evidence="9 10">
    <name type="scientific">Paenibacillus baimaensis</name>
    <dbReference type="NCBI Taxonomy" id="2982185"/>
    <lineage>
        <taxon>Bacteria</taxon>
        <taxon>Bacillati</taxon>
        <taxon>Bacillota</taxon>
        <taxon>Bacilli</taxon>
        <taxon>Bacillales</taxon>
        <taxon>Paenibacillaceae</taxon>
        <taxon>Paenibacillus</taxon>
    </lineage>
</organism>
<comment type="similarity">
    <text evidence="2">Belongs to the binding-protein-dependent transport system permease family. FecCD subfamily.</text>
</comment>
<keyword evidence="6 8" id="KW-1133">Transmembrane helix</keyword>
<keyword evidence="5 8" id="KW-0812">Transmembrane</keyword>
<evidence type="ECO:0000256" key="3">
    <source>
        <dbReference type="ARBA" id="ARBA00022448"/>
    </source>
</evidence>
<comment type="caution">
    <text evidence="9">The sequence shown here is derived from an EMBL/GenBank/DDBJ whole genome shotgun (WGS) entry which is preliminary data.</text>
</comment>
<feature type="transmembrane region" description="Helical" evidence="8">
    <location>
        <begin position="250"/>
        <end position="279"/>
    </location>
</feature>
<gene>
    <name evidence="9" type="ORF">OB236_26210</name>
</gene>
<dbReference type="Pfam" id="PF01032">
    <property type="entry name" value="FecCD"/>
    <property type="match status" value="1"/>
</dbReference>
<proteinExistence type="inferred from homology"/>
<feature type="transmembrane region" description="Helical" evidence="8">
    <location>
        <begin position="160"/>
        <end position="181"/>
    </location>
</feature>
<dbReference type="SUPFAM" id="SSF81345">
    <property type="entry name" value="ABC transporter involved in vitamin B12 uptake, BtuC"/>
    <property type="match status" value="1"/>
</dbReference>
<keyword evidence="4" id="KW-1003">Cell membrane</keyword>
<evidence type="ECO:0000256" key="5">
    <source>
        <dbReference type="ARBA" id="ARBA00022692"/>
    </source>
</evidence>
<keyword evidence="10" id="KW-1185">Reference proteome</keyword>
<dbReference type="InterPro" id="IPR000522">
    <property type="entry name" value="ABC_transptr_permease_BtuC"/>
</dbReference>
<evidence type="ECO:0000313" key="9">
    <source>
        <dbReference type="EMBL" id="MCU6795612.1"/>
    </source>
</evidence>
<comment type="subcellular location">
    <subcellularLocation>
        <location evidence="1">Cell membrane</location>
        <topology evidence="1">Multi-pass membrane protein</topology>
    </subcellularLocation>
</comment>
<evidence type="ECO:0000256" key="2">
    <source>
        <dbReference type="ARBA" id="ARBA00007935"/>
    </source>
</evidence>
<evidence type="ECO:0000256" key="6">
    <source>
        <dbReference type="ARBA" id="ARBA00022989"/>
    </source>
</evidence>